<dbReference type="PANTHER" id="PTHR30575:SF3">
    <property type="entry name" value="PEPTIDASE M20 DIMERISATION DOMAIN-CONTAINING PROTEIN"/>
    <property type="match status" value="1"/>
</dbReference>
<dbReference type="EMBL" id="CP003096">
    <property type="protein sequence ID" value="AER67311.1"/>
    <property type="molecule type" value="Genomic_DNA"/>
</dbReference>
<dbReference type="eggNOG" id="COG1473">
    <property type="taxonomic scope" value="Bacteria"/>
</dbReference>
<keyword evidence="3" id="KW-1185">Reference proteome</keyword>
<reference evidence="3" key="1">
    <citation type="submission" date="2011-10" db="EMBL/GenBank/DDBJ databases">
        <title>The complete genome of chromosome of Thermovirga lienii DSM 17291.</title>
        <authorList>
            <consortium name="US DOE Joint Genome Institute (JGI-PGF)"/>
            <person name="Lucas S."/>
            <person name="Copeland A."/>
            <person name="Lapidus A."/>
            <person name="Glavina del Rio T."/>
            <person name="Dalin E."/>
            <person name="Tice H."/>
            <person name="Bruce D."/>
            <person name="Goodwin L."/>
            <person name="Pitluck S."/>
            <person name="Peters L."/>
            <person name="Mikhailova N."/>
            <person name="Saunders E."/>
            <person name="Kyrpides N."/>
            <person name="Mavromatis K."/>
            <person name="Ivanova N."/>
            <person name="Last F.I."/>
            <person name="Brettin T."/>
            <person name="Detter J.C."/>
            <person name="Han C."/>
            <person name="Larimer F."/>
            <person name="Land M."/>
            <person name="Hauser L."/>
            <person name="Markowitz V."/>
            <person name="Cheng J.-F."/>
            <person name="Hugenholtz P."/>
            <person name="Woyke T."/>
            <person name="Wu D."/>
            <person name="Spring S."/>
            <person name="Schroeder M."/>
            <person name="Brambilla E.-M."/>
            <person name="Klenk H.-P."/>
            <person name="Eisen J.A."/>
        </authorList>
    </citation>
    <scope>NUCLEOTIDE SEQUENCE [LARGE SCALE GENOMIC DNA]</scope>
    <source>
        <strain evidence="3">ATCC BAA-1197 / DSM 17291 / Cas60314</strain>
    </source>
</reference>
<protein>
    <recommendedName>
        <fullName evidence="1">Peptidase M20 domain-containing protein 2</fullName>
    </recommendedName>
</protein>
<dbReference type="AlphaFoldDB" id="G7V7Q7"/>
<gene>
    <name evidence="2" type="ordered locus">Tlie_1589</name>
</gene>
<dbReference type="HOGENOM" id="CLU_031812_1_0_0"/>
<dbReference type="STRING" id="580340.Tlie_1589"/>
<sequence>MIRTEEILTLSARLSGIFWKLCNTLADAPEISSQEYNASNLHAETLKQFGFTIEKPFADSETAFRATYGQGRLNFAFLVEYDALEGIGHGCGHNLSGAMTSLAAVLLSFLSSSLPPFRITVFGTPSEEKGNFKAHLVTEGHFSETNLALMSHATSGKSRAHFRSLAMSTRDFSFVEGKKKPIWGQIKGPNPLGAMGDLITTLEKLQEHGPLANGVILKCGKDPLETLSETTARFAFCSTKKIKIDDFLEELYQAAYQIAEKRNLIFVHKITERDIWEFFPNKPAEDALFEVMTSLQMDPEKFPPGEFDGASDVGNVSQVCPTVHPLISISGGKIKRHTPEFAAATKTKEARSALVKGAAALALLVVRFLSDEALQRKIKEHFTKERKL</sequence>
<dbReference type="Gene3D" id="3.30.70.360">
    <property type="match status" value="1"/>
</dbReference>
<proteinExistence type="inferred from homology"/>
<dbReference type="GO" id="GO:0016805">
    <property type="term" value="F:dipeptidase activity"/>
    <property type="evidence" value="ECO:0007669"/>
    <property type="project" value="InterPro"/>
</dbReference>
<dbReference type="Proteomes" id="UP000005868">
    <property type="component" value="Chromosome"/>
</dbReference>
<evidence type="ECO:0000256" key="1">
    <source>
        <dbReference type="PIRNR" id="PIRNR037226"/>
    </source>
</evidence>
<accession>G7V7Q7</accession>
<dbReference type="PANTHER" id="PTHR30575">
    <property type="entry name" value="PEPTIDASE M20"/>
    <property type="match status" value="1"/>
</dbReference>
<name>G7V7Q7_THELD</name>
<reference evidence="2 3" key="2">
    <citation type="journal article" date="2012" name="Stand. Genomic Sci.">
        <title>Genome sequence of the moderately thermophilic, amino-acid-degrading and sulfur-reducing bacterium Thermovirga lienii type strain (Cas60314(T)).</title>
        <authorList>
            <person name="Goker M."/>
            <person name="Saunders E."/>
            <person name="Lapidus A."/>
            <person name="Nolan M."/>
            <person name="Lucas S."/>
            <person name="Hammon N."/>
            <person name="Deshpande S."/>
            <person name="Cheng J.F."/>
            <person name="Han C."/>
            <person name="Tapia R."/>
            <person name="Goodwin L.A."/>
            <person name="Pitluck S."/>
            <person name="Liolios K."/>
            <person name="Mavromatis K."/>
            <person name="Pagani I."/>
            <person name="Ivanova N."/>
            <person name="Mikhailova N."/>
            <person name="Pati A."/>
            <person name="Chen A."/>
            <person name="Palaniappan K."/>
            <person name="Land M."/>
            <person name="Chang Y.J."/>
            <person name="Jeffries C.D."/>
            <person name="Brambilla E.M."/>
            <person name="Rohde M."/>
            <person name="Spring S."/>
            <person name="Detter J.C."/>
            <person name="Woyke T."/>
            <person name="Bristow J."/>
            <person name="Eisen J.A."/>
            <person name="Markowitz V."/>
            <person name="Hugenholtz P."/>
            <person name="Kyrpides N.C."/>
            <person name="Klenk H.P."/>
        </authorList>
    </citation>
    <scope>NUCLEOTIDE SEQUENCE [LARGE SCALE GENOMIC DNA]</scope>
    <source>
        <strain evidence="3">ATCC BAA-1197 / DSM 17291 / Cas60314</strain>
    </source>
</reference>
<dbReference type="PIRSF" id="PIRSF037226">
    <property type="entry name" value="Amidohydrolase_ACY1L2_prd"/>
    <property type="match status" value="1"/>
</dbReference>
<dbReference type="SUPFAM" id="SSF53187">
    <property type="entry name" value="Zn-dependent exopeptidases"/>
    <property type="match status" value="1"/>
</dbReference>
<dbReference type="KEGG" id="tli:Tlie_1589"/>
<dbReference type="InterPro" id="IPR017144">
    <property type="entry name" value="Xaa-Arg_dipeptidase"/>
</dbReference>
<evidence type="ECO:0000313" key="2">
    <source>
        <dbReference type="EMBL" id="AER67311.1"/>
    </source>
</evidence>
<dbReference type="InterPro" id="IPR052030">
    <property type="entry name" value="Peptidase_M20/M20A_hydrolases"/>
</dbReference>
<dbReference type="OrthoDB" id="9781032at2"/>
<dbReference type="GO" id="GO:0005737">
    <property type="term" value="C:cytoplasm"/>
    <property type="evidence" value="ECO:0007669"/>
    <property type="project" value="TreeGrafter"/>
</dbReference>
<comment type="similarity">
    <text evidence="1">Belongs to the peptidase M20A family.</text>
</comment>
<organism evidence="2 3">
    <name type="scientific">Thermovirga lienii (strain ATCC BAA-1197 / DSM 17291 / Cas60314)</name>
    <dbReference type="NCBI Taxonomy" id="580340"/>
    <lineage>
        <taxon>Bacteria</taxon>
        <taxon>Thermotogati</taxon>
        <taxon>Synergistota</taxon>
        <taxon>Synergistia</taxon>
        <taxon>Synergistales</taxon>
        <taxon>Thermovirgaceae</taxon>
        <taxon>Thermovirga</taxon>
    </lineage>
</organism>
<dbReference type="Gene3D" id="3.40.630.10">
    <property type="entry name" value="Zn peptidases"/>
    <property type="match status" value="1"/>
</dbReference>
<evidence type="ECO:0000313" key="3">
    <source>
        <dbReference type="Proteomes" id="UP000005868"/>
    </source>
</evidence>
<dbReference type="GO" id="GO:0071713">
    <property type="term" value="F:para-aminobenzoyl-glutamate hydrolase activity"/>
    <property type="evidence" value="ECO:0007669"/>
    <property type="project" value="TreeGrafter"/>
</dbReference>
<dbReference type="GO" id="GO:0046657">
    <property type="term" value="P:folic acid catabolic process"/>
    <property type="evidence" value="ECO:0007669"/>
    <property type="project" value="TreeGrafter"/>
</dbReference>